<accession>W6TD66</accession>
<dbReference type="AlphaFoldDB" id="W6TD66"/>
<dbReference type="STRING" id="1399147.P618_200944"/>
<reference evidence="1 2" key="1">
    <citation type="journal article" date="2014" name="FEMS Microbiol. Lett.">
        <title>Draft genome sequences of three Holospora species (Holospora obtusa, Holospora undulata, and Holospora elegans), endonuclear symbiotic bacteria of the ciliate Paramecium caudatum.</title>
        <authorList>
            <person name="Dohra H."/>
            <person name="Tanaka K."/>
            <person name="Suzuki T."/>
            <person name="Fujishima M."/>
            <person name="Suzuki H."/>
        </authorList>
    </citation>
    <scope>NUCLEOTIDE SEQUENCE [LARGE SCALE GENOMIC DNA]</scope>
    <source>
        <strain evidence="1 2">F1</strain>
    </source>
</reference>
<dbReference type="OrthoDB" id="9852032at2"/>
<keyword evidence="2" id="KW-1185">Reference proteome</keyword>
<dbReference type="Proteomes" id="UP000019112">
    <property type="component" value="Unassembled WGS sequence"/>
</dbReference>
<gene>
    <name evidence="1" type="ORF">P618_200944</name>
</gene>
<comment type="caution">
    <text evidence="1">The sequence shown here is derived from an EMBL/GenBank/DDBJ whole genome shotgun (WGS) entry which is preliminary data.</text>
</comment>
<name>W6TD66_HOLOB</name>
<evidence type="ECO:0000313" key="2">
    <source>
        <dbReference type="Proteomes" id="UP000019112"/>
    </source>
</evidence>
<protein>
    <submittedName>
        <fullName evidence="1">Uncharacterized protein</fullName>
    </submittedName>
</protein>
<dbReference type="EMBL" id="AWTR02000079">
    <property type="protein sequence ID" value="ETZ06873.1"/>
    <property type="molecule type" value="Genomic_DNA"/>
</dbReference>
<evidence type="ECO:0000313" key="1">
    <source>
        <dbReference type="EMBL" id="ETZ06873.1"/>
    </source>
</evidence>
<organism evidence="1 2">
    <name type="scientific">Holospora obtusa F1</name>
    <dbReference type="NCBI Taxonomy" id="1399147"/>
    <lineage>
        <taxon>Bacteria</taxon>
        <taxon>Pseudomonadati</taxon>
        <taxon>Pseudomonadota</taxon>
        <taxon>Alphaproteobacteria</taxon>
        <taxon>Holosporales</taxon>
        <taxon>Holosporaceae</taxon>
        <taxon>Holospora</taxon>
    </lineage>
</organism>
<sequence>MHTDYGEVMKLNYHSSWRFQKKFLEYIQKELASFQVPVLLCHTSNALPYICLSLKTLQEFFKGKAWFFMEITLLQSHYSAELDLSITEKMYEFNAYPVVISDFDETNVKKIHTYFEQPVRSFKENKQNYSTLWTVSLMSRWMIPEYCQSF</sequence>
<proteinExistence type="predicted"/>
<dbReference type="RefSeq" id="WP_021827207.1">
    <property type="nucleotide sequence ID" value="NZ_AWTR02000079.1"/>
</dbReference>